<evidence type="ECO:0000313" key="2">
    <source>
        <dbReference type="Proteomes" id="UP000321155"/>
    </source>
</evidence>
<gene>
    <name evidence="1" type="ORF">KFL01_16000</name>
</gene>
<dbReference type="EMBL" id="BJZR01000038">
    <property type="protein sequence ID" value="GEO92294.1"/>
    <property type="molecule type" value="Genomic_DNA"/>
</dbReference>
<organism evidence="1 2">
    <name type="scientific">Kocuria flava</name>
    <dbReference type="NCBI Taxonomy" id="446860"/>
    <lineage>
        <taxon>Bacteria</taxon>
        <taxon>Bacillati</taxon>
        <taxon>Actinomycetota</taxon>
        <taxon>Actinomycetes</taxon>
        <taxon>Micrococcales</taxon>
        <taxon>Micrococcaceae</taxon>
        <taxon>Kocuria</taxon>
    </lineage>
</organism>
<evidence type="ECO:0008006" key="3">
    <source>
        <dbReference type="Google" id="ProtNLM"/>
    </source>
</evidence>
<evidence type="ECO:0000313" key="1">
    <source>
        <dbReference type="EMBL" id="GEO92294.1"/>
    </source>
</evidence>
<sequence length="126" mass="12929">MVRLQPTPATAVLAVVSPVTDAPDPSWRPSRTRVGTCSGVHVRAVGGRAEVAVHLCIDPAGVAAADRLRAAVAIASGVEDRVVSVVQRTGWRCGAVDITVHALRKTTTTPAPGHVLAGAGRGRKEG</sequence>
<reference evidence="1 2" key="1">
    <citation type="submission" date="2019-07" db="EMBL/GenBank/DDBJ databases">
        <title>Whole genome shotgun sequence of Kocuria flava NBRC 107626.</title>
        <authorList>
            <person name="Hosoyama A."/>
            <person name="Uohara A."/>
            <person name="Ohji S."/>
            <person name="Ichikawa N."/>
        </authorList>
    </citation>
    <scope>NUCLEOTIDE SEQUENCE [LARGE SCALE GENOMIC DNA]</scope>
    <source>
        <strain evidence="1 2">NBRC 107626</strain>
    </source>
</reference>
<name>A0ABQ0X8W2_9MICC</name>
<dbReference type="Proteomes" id="UP000321155">
    <property type="component" value="Unassembled WGS sequence"/>
</dbReference>
<accession>A0ABQ0X8W2</accession>
<protein>
    <recommendedName>
        <fullName evidence="3">Asp23/Gls24 family envelope stress response protein</fullName>
    </recommendedName>
</protein>
<proteinExistence type="predicted"/>
<comment type="caution">
    <text evidence="1">The sequence shown here is derived from an EMBL/GenBank/DDBJ whole genome shotgun (WGS) entry which is preliminary data.</text>
</comment>
<keyword evidence="2" id="KW-1185">Reference proteome</keyword>